<dbReference type="AlphaFoldDB" id="A0A0A9GM82"/>
<protein>
    <submittedName>
        <fullName evidence="1">Uncharacterized protein</fullName>
    </submittedName>
</protein>
<name>A0A0A9GM82_ARUDO</name>
<reference evidence="1" key="1">
    <citation type="submission" date="2014-09" db="EMBL/GenBank/DDBJ databases">
        <authorList>
            <person name="Magalhaes I.L.F."/>
            <person name="Oliveira U."/>
            <person name="Santos F.R."/>
            <person name="Vidigal T.H.D.A."/>
            <person name="Brescovit A.D."/>
            <person name="Santos A.J."/>
        </authorList>
    </citation>
    <scope>NUCLEOTIDE SEQUENCE</scope>
    <source>
        <tissue evidence="1">Shoot tissue taken approximately 20 cm above the soil surface</tissue>
    </source>
</reference>
<organism evidence="1">
    <name type="scientific">Arundo donax</name>
    <name type="common">Giant reed</name>
    <name type="synonym">Donax arundinaceus</name>
    <dbReference type="NCBI Taxonomy" id="35708"/>
    <lineage>
        <taxon>Eukaryota</taxon>
        <taxon>Viridiplantae</taxon>
        <taxon>Streptophyta</taxon>
        <taxon>Embryophyta</taxon>
        <taxon>Tracheophyta</taxon>
        <taxon>Spermatophyta</taxon>
        <taxon>Magnoliopsida</taxon>
        <taxon>Liliopsida</taxon>
        <taxon>Poales</taxon>
        <taxon>Poaceae</taxon>
        <taxon>PACMAD clade</taxon>
        <taxon>Arundinoideae</taxon>
        <taxon>Arundineae</taxon>
        <taxon>Arundo</taxon>
    </lineage>
</organism>
<dbReference type="EMBL" id="GBRH01174270">
    <property type="protein sequence ID" value="JAE23626.1"/>
    <property type="molecule type" value="Transcribed_RNA"/>
</dbReference>
<evidence type="ECO:0000313" key="1">
    <source>
        <dbReference type="EMBL" id="JAE23626.1"/>
    </source>
</evidence>
<sequence>MLLANIHAWNKKEVQAIISDLGFNFHKGSCACQFCLLDYP</sequence>
<reference evidence="1" key="2">
    <citation type="journal article" date="2015" name="Data Brief">
        <title>Shoot transcriptome of the giant reed, Arundo donax.</title>
        <authorList>
            <person name="Barrero R.A."/>
            <person name="Guerrero F.D."/>
            <person name="Moolhuijzen P."/>
            <person name="Goolsby J.A."/>
            <person name="Tidwell J."/>
            <person name="Bellgard S.E."/>
            <person name="Bellgard M.I."/>
        </authorList>
    </citation>
    <scope>NUCLEOTIDE SEQUENCE</scope>
    <source>
        <tissue evidence="1">Shoot tissue taken approximately 20 cm above the soil surface</tissue>
    </source>
</reference>
<proteinExistence type="predicted"/>
<accession>A0A0A9GM82</accession>